<organism evidence="1 2">
    <name type="scientific">Streptomyces tirandamycinicus</name>
    <dbReference type="NCBI Taxonomy" id="2174846"/>
    <lineage>
        <taxon>Bacteria</taxon>
        <taxon>Bacillati</taxon>
        <taxon>Actinomycetota</taxon>
        <taxon>Actinomycetes</taxon>
        <taxon>Kitasatosporales</taxon>
        <taxon>Streptomycetaceae</taxon>
        <taxon>Streptomyces</taxon>
    </lineage>
</organism>
<dbReference type="EMBL" id="CP029188">
    <property type="protein sequence ID" value="AWI32726.1"/>
    <property type="molecule type" value="Genomic_DNA"/>
</dbReference>
<reference evidence="1 2" key="1">
    <citation type="submission" date="2018-05" db="EMBL/GenBank/DDBJ databases">
        <title>Complete genome sequence of sponge-derived Streptomyces sp. HNM0039.</title>
        <authorList>
            <person name="Huang X."/>
            <person name="Zhou S."/>
        </authorList>
    </citation>
    <scope>NUCLEOTIDE SEQUENCE [LARGE SCALE GENOMIC DNA]</scope>
    <source>
        <strain evidence="1 2">HNM0039</strain>
    </source>
</reference>
<dbReference type="Proteomes" id="UP000244900">
    <property type="component" value="Chromosome"/>
</dbReference>
<sequence length="74" mass="8019">MRESTAAAVTAEKRVSDLLEESGVRDSLIPTYAKAFTALYAMEFAAQLRAEGFEEAAARLQPDPAVIEAAWGEE</sequence>
<keyword evidence="2" id="KW-1185">Reference proteome</keyword>
<evidence type="ECO:0000313" key="1">
    <source>
        <dbReference type="EMBL" id="AWI32726.1"/>
    </source>
</evidence>
<dbReference type="KEGG" id="stir:DDW44_30910"/>
<accession>A0A2S1T2B6</accession>
<gene>
    <name evidence="1" type="ORF">DDW44_30910</name>
</gene>
<dbReference type="AlphaFoldDB" id="A0A2S1T2B6"/>
<dbReference type="RefSeq" id="WP_108908594.1">
    <property type="nucleotide sequence ID" value="NZ_CP029188.1"/>
</dbReference>
<protein>
    <submittedName>
        <fullName evidence="1">Uncharacterized protein</fullName>
    </submittedName>
</protein>
<evidence type="ECO:0000313" key="2">
    <source>
        <dbReference type="Proteomes" id="UP000244900"/>
    </source>
</evidence>
<name>A0A2S1T2B6_9ACTN</name>
<proteinExistence type="predicted"/>